<dbReference type="PROSITE" id="PS50913">
    <property type="entry name" value="GRIP"/>
    <property type="match status" value="1"/>
</dbReference>
<dbReference type="GO" id="GO:0005794">
    <property type="term" value="C:Golgi apparatus"/>
    <property type="evidence" value="ECO:0007669"/>
    <property type="project" value="TreeGrafter"/>
</dbReference>
<dbReference type="Gene3D" id="1.10.220.60">
    <property type="entry name" value="GRIP domain"/>
    <property type="match status" value="1"/>
</dbReference>
<evidence type="ECO:0000313" key="9">
    <source>
        <dbReference type="EMBL" id="CEG36819.1"/>
    </source>
</evidence>
<dbReference type="Proteomes" id="UP000054928">
    <property type="component" value="Unassembled WGS sequence"/>
</dbReference>
<evidence type="ECO:0000256" key="1">
    <source>
        <dbReference type="ARBA" id="ARBA00004184"/>
    </source>
</evidence>
<feature type="coiled-coil region" evidence="6">
    <location>
        <begin position="189"/>
        <end position="283"/>
    </location>
</feature>
<accession>A0A0N7L3U1</accession>
<feature type="region of interest" description="Disordered" evidence="7">
    <location>
        <begin position="543"/>
        <end position="577"/>
    </location>
</feature>
<reference evidence="10" key="1">
    <citation type="submission" date="2014-09" db="EMBL/GenBank/DDBJ databases">
        <authorList>
            <person name="Sharma Rahul"/>
            <person name="Thines Marco"/>
        </authorList>
    </citation>
    <scope>NUCLEOTIDE SEQUENCE [LARGE SCALE GENOMIC DNA]</scope>
</reference>
<evidence type="ECO:0000259" key="8">
    <source>
        <dbReference type="PROSITE" id="PS50913"/>
    </source>
</evidence>
<keyword evidence="5" id="KW-0472">Membrane</keyword>
<protein>
    <submittedName>
        <fullName evidence="9">Ran-binding protein RANBP1 and related RanBD domain proteins</fullName>
    </submittedName>
</protein>
<sequence length="772" mass="86688">MESQCNAQSTKMLSMQTRIHFLEMDLTSDNAISVNNIQPNEFGLLNRESKLCSQARLPSNPAQQVVKPERQICLADLQSVNHVRSIDSDLAKNTKALEDQVASLSESSRSALAEVASLRDQLDNADKTYAINLLKKDDVISTLKSKLGEMMVGYKRLKGRYNEVTSANSAHRALYDNLNAQHVANLTELKTSKSDIESSRERVRALEDEICHTNDQILTLNERVVAYEEQFQYIKRQYEALQEKNETLEVDAVAREKSAQLKISNLEMEVKTLSEIVRQKESEIRIATDRAQYVELENLKAKSFLEKTDRIHEAKWAELEAQLSTAHQTISKLRSDTDVDTKLQREIISQLEDQLTEHKLQLEVVTEGANAARTALETYKKRAHSALKKASIENKFNLEKVAQNAIKLEQELVMARGRISGLDIELQEVRQHLEAAKNTEDAHAQSIRIALKNEQNDMEAALRSEIDSLRTEVSRLEQALEKDKTSIQQLAEQNKALKHEVIQLKEEVRTSTEQATKFKVEISELSRQLEAALAAASLATDEARPPLFSPPFSPVEKDRRSTASSSRSFDDDGNGSVLYQTTIDEQHDRIAAAVVDACPVPHACKTTLSNVVEQQTKSHAKENDVKRLQAQLEELESTSHFYRKKYEDTFTQLKEVTTQQQNGEHSLQAINTEYLKNVMMKYIESQVTSEKEQLVPVISTLLNFSPQEQQKMLAAHRPPDEGVGLLSGVFSLFASGTTSKPFAAPSSFQSPPTLKGSTTDAAIGGKNNIENM</sequence>
<dbReference type="InterPro" id="IPR000237">
    <property type="entry name" value="GRIP_dom"/>
</dbReference>
<evidence type="ECO:0000256" key="7">
    <source>
        <dbReference type="SAM" id="MobiDB-lite"/>
    </source>
</evidence>
<dbReference type="SMART" id="SM00755">
    <property type="entry name" value="Grip"/>
    <property type="match status" value="1"/>
</dbReference>
<name>A0A0N7L3U1_PLAHL</name>
<comment type="subcellular location">
    <subcellularLocation>
        <location evidence="2">Cytoplasm</location>
    </subcellularLocation>
    <subcellularLocation>
        <location evidence="1">Endomembrane system</location>
        <topology evidence="1">Peripheral membrane protein</topology>
    </subcellularLocation>
</comment>
<feature type="compositionally biased region" description="Low complexity" evidence="7">
    <location>
        <begin position="741"/>
        <end position="752"/>
    </location>
</feature>
<feature type="coiled-coil region" evidence="6">
    <location>
        <begin position="618"/>
        <end position="645"/>
    </location>
</feature>
<evidence type="ECO:0000256" key="2">
    <source>
        <dbReference type="ARBA" id="ARBA00004496"/>
    </source>
</evidence>
<evidence type="ECO:0000256" key="5">
    <source>
        <dbReference type="ARBA" id="ARBA00023136"/>
    </source>
</evidence>
<feature type="domain" description="GRIP" evidence="8">
    <location>
        <begin position="665"/>
        <end position="715"/>
    </location>
</feature>
<organism evidence="9 10">
    <name type="scientific">Plasmopara halstedii</name>
    <name type="common">Downy mildew of sunflower</name>
    <dbReference type="NCBI Taxonomy" id="4781"/>
    <lineage>
        <taxon>Eukaryota</taxon>
        <taxon>Sar</taxon>
        <taxon>Stramenopiles</taxon>
        <taxon>Oomycota</taxon>
        <taxon>Peronosporomycetes</taxon>
        <taxon>Peronosporales</taxon>
        <taxon>Peronosporaceae</taxon>
        <taxon>Plasmopara</taxon>
    </lineage>
</organism>
<evidence type="ECO:0000256" key="3">
    <source>
        <dbReference type="ARBA" id="ARBA00022490"/>
    </source>
</evidence>
<evidence type="ECO:0000256" key="6">
    <source>
        <dbReference type="SAM" id="Coils"/>
    </source>
</evidence>
<dbReference type="AlphaFoldDB" id="A0A0N7L3U1"/>
<dbReference type="STRING" id="4781.A0A0N7L3U1"/>
<evidence type="ECO:0000313" key="10">
    <source>
        <dbReference type="Proteomes" id="UP000054928"/>
    </source>
</evidence>
<feature type="coiled-coil region" evidence="6">
    <location>
        <begin position="398"/>
        <end position="542"/>
    </location>
</feature>
<dbReference type="PANTHER" id="PTHR23157:SF25">
    <property type="entry name" value="GRIP AND COILED-COIL DOMAIN-CONTAINING PROTEIN 1"/>
    <property type="match status" value="1"/>
</dbReference>
<feature type="region of interest" description="Disordered" evidence="7">
    <location>
        <begin position="741"/>
        <end position="772"/>
    </location>
</feature>
<evidence type="ECO:0000256" key="4">
    <source>
        <dbReference type="ARBA" id="ARBA00023054"/>
    </source>
</evidence>
<dbReference type="OrthoDB" id="1926336at2759"/>
<proteinExistence type="predicted"/>
<dbReference type="InterPro" id="IPR051952">
    <property type="entry name" value="Golgi-autophagy_related"/>
</dbReference>
<keyword evidence="10" id="KW-1185">Reference proteome</keyword>
<keyword evidence="3" id="KW-0963">Cytoplasm</keyword>
<dbReference type="OMA" id="AEMQAIN"/>
<dbReference type="EMBL" id="CCYD01000252">
    <property type="protein sequence ID" value="CEG36819.1"/>
    <property type="molecule type" value="Genomic_DNA"/>
</dbReference>
<dbReference type="Pfam" id="PF01465">
    <property type="entry name" value="GRIP"/>
    <property type="match status" value="1"/>
</dbReference>
<dbReference type="GeneID" id="36399131"/>
<keyword evidence="4 6" id="KW-0175">Coiled coil</keyword>
<dbReference type="PANTHER" id="PTHR23157">
    <property type="entry name" value="GRIP AND COILED-COIL DOMAIN-CONTAINING PROTEIN 1"/>
    <property type="match status" value="1"/>
</dbReference>
<dbReference type="RefSeq" id="XP_024573188.1">
    <property type="nucleotide sequence ID" value="XM_024722075.1"/>
</dbReference>